<geneLocation type="plasmid" evidence="2">
    <name>pmm593</name>
</geneLocation>
<dbReference type="AlphaFoldDB" id="A0A1U9Z8C8"/>
<gene>
    <name evidence="1" type="ORF">Mame_04588</name>
</gene>
<evidence type="ECO:0000313" key="1">
    <source>
        <dbReference type="EMBL" id="AQZ53880.1"/>
    </source>
</evidence>
<reference evidence="1 2" key="1">
    <citation type="submission" date="2017-03" db="EMBL/GenBank/DDBJ databases">
        <title>Foreign affairs: Plasmid Transfer between Roseobacters and Rhizobia.</title>
        <authorList>
            <person name="Bartling P."/>
            <person name="Bunk B."/>
            <person name="Overmann J."/>
            <person name="Brinkmann H."/>
            <person name="Petersen J."/>
        </authorList>
    </citation>
    <scope>NUCLEOTIDE SEQUENCE [LARGE SCALE GENOMIC DNA]</scope>
    <source>
        <strain evidence="1 2">MACL11</strain>
        <plasmid evidence="2">Plasmid pmm593</plasmid>
    </source>
</reference>
<accession>A0A1U9Z8C8</accession>
<evidence type="ECO:0000313" key="2">
    <source>
        <dbReference type="Proteomes" id="UP000191135"/>
    </source>
</evidence>
<sequence length="406" mass="43229">MDSLINAAAQALATGNPLLALNRVALRNDAPAMALRGIAMAQLGDLDRARIALRDAARIFGRKHPVAHSRCVVAEAEIALVSRDLSAVPTMLAEAGTQLQKHGDHINAFHASVLEARHLLLVGRIDAAERLLGSIDPTNLQASLRTAYELVSSGIAMRRLRAAAASAALARAESAARFAGISALIAEVQSTGLMLKKPAARLISNCTEQALRLDDVERLLASDSLVVDACRYVIRHQEQVLPLTTRPVLFELARAMAERWPGDASREAMLSAAFGAKHADESHRARLRVEIARLRAEIAELATISATASGFAISANKAPRIVVLAPPTDSPHAELLALLADGEAWPSSALSLALDKSPRSVQRALDKLRVDGKVHAIGRGRSRRWMAPPILGFPSVLLLPGALPGS</sequence>
<dbReference type="Proteomes" id="UP000191135">
    <property type="component" value="Plasmid pMM593"/>
</dbReference>
<dbReference type="EMBL" id="CP020331">
    <property type="protein sequence ID" value="AQZ53880.1"/>
    <property type="molecule type" value="Genomic_DNA"/>
</dbReference>
<dbReference type="KEGG" id="mmed:Mame_04588"/>
<keyword evidence="1" id="KW-0614">Plasmid</keyword>
<name>A0A1U9Z8C8_9HYPH</name>
<keyword evidence="2" id="KW-1185">Reference proteome</keyword>
<dbReference type="OrthoDB" id="9812210at2"/>
<protein>
    <submittedName>
        <fullName evidence="1">ATP-dependent transcriptional regulator</fullName>
    </submittedName>
</protein>
<proteinExistence type="predicted"/>
<organism evidence="1 2">
    <name type="scientific">Martelella mediterranea DSM 17316</name>
    <dbReference type="NCBI Taxonomy" id="1122214"/>
    <lineage>
        <taxon>Bacteria</taxon>
        <taxon>Pseudomonadati</taxon>
        <taxon>Pseudomonadota</taxon>
        <taxon>Alphaproteobacteria</taxon>
        <taxon>Hyphomicrobiales</taxon>
        <taxon>Aurantimonadaceae</taxon>
        <taxon>Martelella</taxon>
    </lineage>
</organism>
<dbReference type="RefSeq" id="WP_018063888.1">
    <property type="nucleotide sequence ID" value="NZ_AQWH01000005.1"/>
</dbReference>